<comment type="caution">
    <text evidence="2">The sequence shown here is derived from an EMBL/GenBank/DDBJ whole genome shotgun (WGS) entry which is preliminary data.</text>
</comment>
<feature type="signal peptide" evidence="1">
    <location>
        <begin position="1"/>
        <end position="24"/>
    </location>
</feature>
<name>A0A100VNY6_PAEAM</name>
<feature type="chain" id="PRO_5038573283" evidence="1">
    <location>
        <begin position="25"/>
        <end position="112"/>
    </location>
</feature>
<reference evidence="2 3" key="1">
    <citation type="journal article" date="2016" name="Genome Announc.">
        <title>Draft Genome Sequence of Paenibacillus amylolyticus Heshi-A3, Isolated from Fermented Rice Bran in a Japanese Fermented Seafood Dish.</title>
        <authorList>
            <person name="Akuzawa S."/>
            <person name="Nagaoka J."/>
            <person name="Kanekatsu M."/>
            <person name="Kubota E."/>
            <person name="Ohtake R."/>
            <person name="Suzuki T."/>
            <person name="Kanesaki Y."/>
        </authorList>
    </citation>
    <scope>NUCLEOTIDE SEQUENCE [LARGE SCALE GENOMIC DNA]</scope>
    <source>
        <strain evidence="2 3">Heshi-A3</strain>
    </source>
</reference>
<gene>
    <name evidence="2" type="ORF">PAHA3_3470</name>
</gene>
<organism evidence="2 3">
    <name type="scientific">Paenibacillus amylolyticus</name>
    <dbReference type="NCBI Taxonomy" id="1451"/>
    <lineage>
        <taxon>Bacteria</taxon>
        <taxon>Bacillati</taxon>
        <taxon>Bacillota</taxon>
        <taxon>Bacilli</taxon>
        <taxon>Bacillales</taxon>
        <taxon>Paenibacillaceae</taxon>
        <taxon>Paenibacillus</taxon>
    </lineage>
</organism>
<evidence type="ECO:0000313" key="2">
    <source>
        <dbReference type="EMBL" id="GAS83392.1"/>
    </source>
</evidence>
<dbReference type="Proteomes" id="UP000069697">
    <property type="component" value="Unassembled WGS sequence"/>
</dbReference>
<dbReference type="RefSeq" id="WP_062835742.1">
    <property type="nucleotide sequence ID" value="NZ_BCNV01000001.1"/>
</dbReference>
<protein>
    <submittedName>
        <fullName evidence="2">Uncharacterized protein</fullName>
    </submittedName>
</protein>
<proteinExistence type="predicted"/>
<accession>A0A100VNY6</accession>
<reference evidence="3" key="2">
    <citation type="submission" date="2016-01" db="EMBL/GenBank/DDBJ databases">
        <title>Draft Genome Sequence of Paenibacillus amylolyticus Heshi-A3 that Was Isolated from Fermented Rice Bran with Aging Salted Mackerel, Which Was Named Heshiko as Traditional Fermented Seafood in Japan.</title>
        <authorList>
            <person name="Akuzawa S."/>
            <person name="Nakagawa J."/>
            <person name="Kanekatsu T."/>
            <person name="Kubota E."/>
            <person name="Ohtake R."/>
            <person name="Suzuki T."/>
            <person name="Kanesaki Y."/>
        </authorList>
    </citation>
    <scope>NUCLEOTIDE SEQUENCE [LARGE SCALE GENOMIC DNA]</scope>
    <source>
        <strain evidence="3">Heshi-A3</strain>
    </source>
</reference>
<sequence length="112" mass="12417">MKKIFISTALIMTVSAVTALSIYASNYYDDAKADNPNYPDFGPAVKLSEEEINRALENVSGITTSFGTFNRVPEKDAFISEKETVDNLDHLTADTKQILSHGNYFVKSDSEE</sequence>
<evidence type="ECO:0000313" key="3">
    <source>
        <dbReference type="Proteomes" id="UP000069697"/>
    </source>
</evidence>
<keyword evidence="1" id="KW-0732">Signal</keyword>
<dbReference type="AlphaFoldDB" id="A0A100VNY6"/>
<evidence type="ECO:0000256" key="1">
    <source>
        <dbReference type="SAM" id="SignalP"/>
    </source>
</evidence>
<dbReference type="EMBL" id="BCNV01000001">
    <property type="protein sequence ID" value="GAS83392.1"/>
    <property type="molecule type" value="Genomic_DNA"/>
</dbReference>